<protein>
    <recommendedName>
        <fullName evidence="1">CHK kinase-like domain-containing protein</fullName>
    </recommendedName>
</protein>
<keyword evidence="3" id="KW-1185">Reference proteome</keyword>
<evidence type="ECO:0000313" key="3">
    <source>
        <dbReference type="Proteomes" id="UP000835052"/>
    </source>
</evidence>
<gene>
    <name evidence="2" type="ORF">CAUJ_LOCUS2806</name>
</gene>
<sequence>MSNTDLLLDDYPTLKKSWVEDVLEHEYGTRPKVTLVSVLSDSVLGYMSVLRRVTLKWEDDEDPTVATYKNLPKSVVIKIASSAKGSDAISKASKSEVEEEHMSLVQKTFHENECKYYNLFKNAVKLPIRIPKIYAALDSDSVEVPRILMEDLQDCHLVDLTEGFNEKQLYAIVDQIIALHEFSFTTVEWKKLKTSQKLKNVHRKFFEQIRGIAVNLSELPQLSSSMKKFVANAYGDNNEFMSENGETYENGEKLSVLCHGDLWAPQILWKTETEIGAVLDWQIAHRGSISEDLLHVLSTCTSASNRIRLQKPLLDYYYANLSEKLEVAGVKIPFSREQLDEEYRYGMRAAGILTVFATGFWVNSPVLQTDGKPDEQKINESFDRCGSFIEDANKAWSW</sequence>
<dbReference type="PANTHER" id="PTHR23020">
    <property type="entry name" value="UNCHARACTERIZED NUCLEAR HORMONE RECEPTOR-RELATED"/>
    <property type="match status" value="1"/>
</dbReference>
<dbReference type="Proteomes" id="UP000835052">
    <property type="component" value="Unassembled WGS sequence"/>
</dbReference>
<dbReference type="InterPro" id="IPR052961">
    <property type="entry name" value="Oxido-Kinase-like_Enzymes"/>
</dbReference>
<dbReference type="OrthoDB" id="5873804at2759"/>
<organism evidence="2 3">
    <name type="scientific">Caenorhabditis auriculariae</name>
    <dbReference type="NCBI Taxonomy" id="2777116"/>
    <lineage>
        <taxon>Eukaryota</taxon>
        <taxon>Metazoa</taxon>
        <taxon>Ecdysozoa</taxon>
        <taxon>Nematoda</taxon>
        <taxon>Chromadorea</taxon>
        <taxon>Rhabditida</taxon>
        <taxon>Rhabditina</taxon>
        <taxon>Rhabditomorpha</taxon>
        <taxon>Rhabditoidea</taxon>
        <taxon>Rhabditidae</taxon>
        <taxon>Peloderinae</taxon>
        <taxon>Caenorhabditis</taxon>
    </lineage>
</organism>
<dbReference type="AlphaFoldDB" id="A0A8S1GTD2"/>
<dbReference type="Gene3D" id="3.90.1200.10">
    <property type="match status" value="1"/>
</dbReference>
<reference evidence="2" key="1">
    <citation type="submission" date="2020-10" db="EMBL/GenBank/DDBJ databases">
        <authorList>
            <person name="Kikuchi T."/>
        </authorList>
    </citation>
    <scope>NUCLEOTIDE SEQUENCE</scope>
    <source>
        <strain evidence="2">NKZ352</strain>
    </source>
</reference>
<dbReference type="Pfam" id="PF07914">
    <property type="entry name" value="DUF1679"/>
    <property type="match status" value="1"/>
</dbReference>
<dbReference type="PANTHER" id="PTHR23020:SF20">
    <property type="entry name" value="CHK KINASE-LIKE DOMAIN-CONTAINING PROTEIN"/>
    <property type="match status" value="1"/>
</dbReference>
<dbReference type="InterPro" id="IPR012877">
    <property type="entry name" value="Dhs-27"/>
</dbReference>
<dbReference type="SMART" id="SM00587">
    <property type="entry name" value="CHK"/>
    <property type="match status" value="1"/>
</dbReference>
<proteinExistence type="predicted"/>
<evidence type="ECO:0000259" key="1">
    <source>
        <dbReference type="SMART" id="SM00587"/>
    </source>
</evidence>
<comment type="caution">
    <text evidence="2">The sequence shown here is derived from an EMBL/GenBank/DDBJ whole genome shotgun (WGS) entry which is preliminary data.</text>
</comment>
<feature type="domain" description="CHK kinase-like" evidence="1">
    <location>
        <begin position="147"/>
        <end position="327"/>
    </location>
</feature>
<evidence type="ECO:0000313" key="2">
    <source>
        <dbReference type="EMBL" id="CAD6186887.1"/>
    </source>
</evidence>
<dbReference type="InterPro" id="IPR011009">
    <property type="entry name" value="Kinase-like_dom_sf"/>
</dbReference>
<dbReference type="SUPFAM" id="SSF56112">
    <property type="entry name" value="Protein kinase-like (PK-like)"/>
    <property type="match status" value="1"/>
</dbReference>
<name>A0A8S1GTD2_9PELO</name>
<accession>A0A8S1GTD2</accession>
<dbReference type="InterPro" id="IPR015897">
    <property type="entry name" value="CHK_kinase-like"/>
</dbReference>
<dbReference type="EMBL" id="CAJGYM010000005">
    <property type="protein sequence ID" value="CAD6186887.1"/>
    <property type="molecule type" value="Genomic_DNA"/>
</dbReference>